<keyword evidence="2" id="KW-1185">Reference proteome</keyword>
<dbReference type="Proteomes" id="UP000782554">
    <property type="component" value="Unassembled WGS sequence"/>
</dbReference>
<protein>
    <submittedName>
        <fullName evidence="1">Uncharacterized protein</fullName>
    </submittedName>
</protein>
<gene>
    <name evidence="1" type="ORF">K3181_13305</name>
</gene>
<comment type="caution">
    <text evidence="1">The sequence shown here is derived from an EMBL/GenBank/DDBJ whole genome shotgun (WGS) entry which is preliminary data.</text>
</comment>
<evidence type="ECO:0000313" key="1">
    <source>
        <dbReference type="EMBL" id="MBX7502419.1"/>
    </source>
</evidence>
<reference evidence="1 2" key="1">
    <citation type="submission" date="2021-08" db="EMBL/GenBank/DDBJ databases">
        <title>Comparative Genomics Analysis of the Genus Qipengyuania Reveals Extensive Genetic Diversity and Metabolic Versatility, Including the Description of Fifteen Novel Species.</title>
        <authorList>
            <person name="Liu Y."/>
        </authorList>
    </citation>
    <scope>NUCLEOTIDE SEQUENCE [LARGE SCALE GENOMIC DNA]</scope>
    <source>
        <strain evidence="1 2">YG27</strain>
    </source>
</reference>
<proteinExistence type="predicted"/>
<accession>A0ABS7JXS5</accession>
<dbReference type="EMBL" id="JAIGNU010000003">
    <property type="protein sequence ID" value="MBX7502419.1"/>
    <property type="molecule type" value="Genomic_DNA"/>
</dbReference>
<organism evidence="1 2">
    <name type="scientific">Qipengyuania mesophila</name>
    <dbReference type="NCBI Taxonomy" id="2867246"/>
    <lineage>
        <taxon>Bacteria</taxon>
        <taxon>Pseudomonadati</taxon>
        <taxon>Pseudomonadota</taxon>
        <taxon>Alphaproteobacteria</taxon>
        <taxon>Sphingomonadales</taxon>
        <taxon>Erythrobacteraceae</taxon>
        <taxon>Qipengyuania</taxon>
    </lineage>
</organism>
<dbReference type="RefSeq" id="WP_221603611.1">
    <property type="nucleotide sequence ID" value="NZ_JAIGNU010000003.1"/>
</dbReference>
<name>A0ABS7JXS5_9SPHN</name>
<sequence length="100" mass="11401">MLWNIIDKRTRPYRWREINAIIEATEHDNSCTDADQAPESDPKVAVDYEALEAVSVSDAIKWAESQSCPVTLYLYDLGAGFGDEEHFTNVEVRFTDEDDT</sequence>
<evidence type="ECO:0000313" key="2">
    <source>
        <dbReference type="Proteomes" id="UP000782554"/>
    </source>
</evidence>